<dbReference type="Pfam" id="PF09084">
    <property type="entry name" value="NMT1"/>
    <property type="match status" value="1"/>
</dbReference>
<sequence>MRTFRVVSVCAGLILIAGILPAAGGRETPSLTPITVVLDWTVNTNHTGLYVALEKGYYREEGLDVSIITPPETGGVSLLLAGKARFAVSYQEEVTYARAAGRPVKAIATVIQHNTSGFAARVEEGIRTPKDFEGKTYGGWGSPIEEAVLKAVMAAYGADYSKVRNVTVGAVDFFAATEGEVDFMWIFEGWDGVAARLKGIPITYIPIAEIEPALDYYTPVLVTTDGYIEAHPEVVRAFLRATSRGYRFAIEHPDEAAEVLLSYAPELDPDLVRESQRYLAGQYARGAARWGEMKLEVWRRFADWLTRYGLLEGIFVPEEAFTNEFLP</sequence>
<evidence type="ECO:0000256" key="1">
    <source>
        <dbReference type="SAM" id="SignalP"/>
    </source>
</evidence>
<dbReference type="Proteomes" id="UP000007254">
    <property type="component" value="Chromosome"/>
</dbReference>
<protein>
    <recommendedName>
        <fullName evidence="2">SsuA/THI5-like domain-containing protein</fullName>
    </recommendedName>
</protein>
<dbReference type="STRING" id="869211.Spith_1962"/>
<dbReference type="RefSeq" id="WP_014625541.1">
    <property type="nucleotide sequence ID" value="NC_017583.1"/>
</dbReference>
<feature type="domain" description="SsuA/THI5-like" evidence="2">
    <location>
        <begin position="43"/>
        <end position="256"/>
    </location>
</feature>
<organism evidence="3 4">
    <name type="scientific">Winmispira thermophila (strain ATCC 700085 / DSM 6578 / Z-1203)</name>
    <name type="common">Spirochaeta thermophila</name>
    <dbReference type="NCBI Taxonomy" id="869211"/>
    <lineage>
        <taxon>Bacteria</taxon>
        <taxon>Pseudomonadati</taxon>
        <taxon>Spirochaetota</taxon>
        <taxon>Spirochaetia</taxon>
        <taxon>Winmispirales</taxon>
        <taxon>Winmispiraceae</taxon>
        <taxon>Winmispira</taxon>
    </lineage>
</organism>
<proteinExistence type="predicted"/>
<dbReference type="PANTHER" id="PTHR31528">
    <property type="entry name" value="4-AMINO-5-HYDROXYMETHYL-2-METHYLPYRIMIDINE PHOSPHATE SYNTHASE THI11-RELATED"/>
    <property type="match status" value="1"/>
</dbReference>
<feature type="chain" id="PRO_5003400144" description="SsuA/THI5-like domain-containing protein" evidence="1">
    <location>
        <begin position="23"/>
        <end position="327"/>
    </location>
</feature>
<reference evidence="3 4" key="1">
    <citation type="submission" date="2011-06" db="EMBL/GenBank/DDBJ databases">
        <title>The complete genome of Spirochaeta thermophila DSM 6578.</title>
        <authorList>
            <consortium name="US DOE Joint Genome Institute (JGI-PGF)"/>
            <person name="Lucas S."/>
            <person name="Lapidus A."/>
            <person name="Bruce D."/>
            <person name="Goodwin L."/>
            <person name="Pitluck S."/>
            <person name="Peters L."/>
            <person name="Kyrpides N."/>
            <person name="Mavromatis K."/>
            <person name="Ivanova N."/>
            <person name="Mikailova N."/>
            <person name="Pagani I."/>
            <person name="Chertkov O."/>
            <person name="Detter J.C."/>
            <person name="Tapia R."/>
            <person name="Han C."/>
            <person name="Land M."/>
            <person name="Hauser L."/>
            <person name="Markowitz V."/>
            <person name="Cheng J.-F."/>
            <person name="Hugenholtz P."/>
            <person name="Woyke T."/>
            <person name="Wu D."/>
            <person name="Spring S."/>
            <person name="Merkhoffer B."/>
            <person name="Schneider S."/>
            <person name="Klenk H.-P."/>
            <person name="Eisen J.A."/>
        </authorList>
    </citation>
    <scope>NUCLEOTIDE SEQUENCE [LARGE SCALE GENOMIC DNA]</scope>
    <source>
        <strain evidence="4">ATCC 700085 / DSM 6578 / Z-1203</strain>
    </source>
</reference>
<dbReference type="KEGG" id="stq:Spith_1962"/>
<keyword evidence="4" id="KW-1185">Reference proteome</keyword>
<dbReference type="AlphaFoldDB" id="G0GDU0"/>
<dbReference type="InterPro" id="IPR027939">
    <property type="entry name" value="NMT1/THI5"/>
</dbReference>
<accession>G0GDU0</accession>
<dbReference type="OrthoDB" id="9815602at2"/>
<keyword evidence="1" id="KW-0732">Signal</keyword>
<dbReference type="HOGENOM" id="CLU_028871_6_0_12"/>
<dbReference type="PANTHER" id="PTHR31528:SF3">
    <property type="entry name" value="THIAMINE BIOSYNTHESIS PROTEIN HI_0357-RELATED"/>
    <property type="match status" value="1"/>
</dbReference>
<gene>
    <name evidence="3" type="ordered locus">Spith_1962</name>
</gene>
<evidence type="ECO:0000259" key="2">
    <source>
        <dbReference type="Pfam" id="PF09084"/>
    </source>
</evidence>
<dbReference type="Gene3D" id="3.40.190.10">
    <property type="entry name" value="Periplasmic binding protein-like II"/>
    <property type="match status" value="2"/>
</dbReference>
<dbReference type="GO" id="GO:0009228">
    <property type="term" value="P:thiamine biosynthetic process"/>
    <property type="evidence" value="ECO:0007669"/>
    <property type="project" value="InterPro"/>
</dbReference>
<name>G0GDU0_WINT7</name>
<dbReference type="EMBL" id="CP002903">
    <property type="protein sequence ID" value="AEJ62220.1"/>
    <property type="molecule type" value="Genomic_DNA"/>
</dbReference>
<dbReference type="SUPFAM" id="SSF53850">
    <property type="entry name" value="Periplasmic binding protein-like II"/>
    <property type="match status" value="1"/>
</dbReference>
<evidence type="ECO:0000313" key="3">
    <source>
        <dbReference type="EMBL" id="AEJ62220.1"/>
    </source>
</evidence>
<evidence type="ECO:0000313" key="4">
    <source>
        <dbReference type="Proteomes" id="UP000007254"/>
    </source>
</evidence>
<feature type="signal peptide" evidence="1">
    <location>
        <begin position="1"/>
        <end position="22"/>
    </location>
</feature>
<dbReference type="InterPro" id="IPR015168">
    <property type="entry name" value="SsuA/THI5"/>
</dbReference>